<evidence type="ECO:0000256" key="10">
    <source>
        <dbReference type="SAM" id="Phobius"/>
    </source>
</evidence>
<feature type="transmembrane region" description="Helical" evidence="10">
    <location>
        <begin position="24"/>
        <end position="50"/>
    </location>
</feature>
<comment type="similarity">
    <text evidence="8">Belongs to the chemokine-like receptor (CMKLR) family.</text>
</comment>
<dbReference type="FunCoup" id="A0A6I8SVY2">
    <property type="interactions" value="284"/>
</dbReference>
<keyword evidence="4 9" id="KW-0297">G-protein coupled receptor</keyword>
<evidence type="ECO:0000259" key="11">
    <source>
        <dbReference type="PROSITE" id="PS50262"/>
    </source>
</evidence>
<sequence length="344" mass="39602">DNGSVSEIYQNTTAQGSDTTVPTANILCTLILLITFLFGLVVNVLYLWILGLKMSKSVNTAMIFHLILVNLVFTMTMPLLSVYMLTFPQWILGDFMCKLVNSLLSLCIYTTVFFLTVISLDRYTLVFHPVWYRGHMNHRYASVTCILLWGFAASSPYFAFRQIRLLDDNETTICYNDYSLTGKWDNEQKAIVQMKWLLFSFRLVLCFLLPFSVITVCYLKIALKMKKGNLVKSSKPYKIIFIAVTSFFLSFIPYHLWYGMSIEEGIFRETTLNGLKLLATCLACFHYCFTPVLYLFIAENFKKTLRKSILSLIESVFSEAFNSWNKGFDENRSGTNDKSQEDTT</sequence>
<dbReference type="PRINTS" id="PR00526">
    <property type="entry name" value="FMETLEUPHER"/>
</dbReference>
<dbReference type="GO" id="GO:0016020">
    <property type="term" value="C:membrane"/>
    <property type="evidence" value="ECO:0007669"/>
    <property type="project" value="UniProtKB-SubCell"/>
</dbReference>
<keyword evidence="6 9" id="KW-0675">Receptor</keyword>
<dbReference type="PRINTS" id="PR00237">
    <property type="entry name" value="GPCRRHODOPSN"/>
</dbReference>
<dbReference type="Ensembl" id="ENSXETT00000094894">
    <property type="protein sequence ID" value="ENSXETP00000097427"/>
    <property type="gene ID" value="ENSXETG00000040136"/>
</dbReference>
<evidence type="ECO:0000256" key="7">
    <source>
        <dbReference type="ARBA" id="ARBA00023224"/>
    </source>
</evidence>
<dbReference type="PANTHER" id="PTHR24225">
    <property type="entry name" value="CHEMOTACTIC RECEPTOR"/>
    <property type="match status" value="1"/>
</dbReference>
<comment type="similarity">
    <text evidence="9">Belongs to the G-protein coupled receptor 1 family.</text>
</comment>
<feature type="transmembrane region" description="Helical" evidence="10">
    <location>
        <begin position="99"/>
        <end position="120"/>
    </location>
</feature>
<evidence type="ECO:0000256" key="8">
    <source>
        <dbReference type="ARBA" id="ARBA00025736"/>
    </source>
</evidence>
<dbReference type="PROSITE" id="PS00237">
    <property type="entry name" value="G_PROTEIN_RECEP_F1_1"/>
    <property type="match status" value="1"/>
</dbReference>
<dbReference type="InterPro" id="IPR000826">
    <property type="entry name" value="Formyl_rcpt-rel"/>
</dbReference>
<dbReference type="GeneTree" id="ENSGT01140000282544"/>
<dbReference type="GO" id="GO:0004930">
    <property type="term" value="F:G protein-coupled receptor activity"/>
    <property type="evidence" value="ECO:0007669"/>
    <property type="project" value="UniProtKB-KW"/>
</dbReference>
<evidence type="ECO:0000256" key="4">
    <source>
        <dbReference type="ARBA" id="ARBA00023040"/>
    </source>
</evidence>
<evidence type="ECO:0000256" key="2">
    <source>
        <dbReference type="ARBA" id="ARBA00022692"/>
    </source>
</evidence>
<reference evidence="12" key="2">
    <citation type="submission" date="2020-05" db="UniProtKB">
        <authorList>
            <consortium name="Ensembl"/>
        </authorList>
    </citation>
    <scope>IDENTIFICATION</scope>
</reference>
<reference evidence="12" key="1">
    <citation type="journal article" date="2010" name="Science">
        <title>The genome of the Western clawed frog Xenopus tropicalis.</title>
        <authorList>
            <person name="Hellsten U."/>
            <person name="Harland R.M."/>
            <person name="Gilchrist M.J."/>
            <person name="Hendrix D."/>
            <person name="Jurka J."/>
            <person name="Kapitonov V."/>
            <person name="Ovcharenko I."/>
            <person name="Putnam N.H."/>
            <person name="Shu S."/>
            <person name="Taher L."/>
            <person name="Blitz I.L."/>
            <person name="Blumberg B."/>
            <person name="Dichmann D.S."/>
            <person name="Dubchak I."/>
            <person name="Amaya E."/>
            <person name="Detter J.C."/>
            <person name="Fletcher R."/>
            <person name="Gerhard D.S."/>
            <person name="Goodstein D."/>
            <person name="Graves T."/>
            <person name="Grigoriev I.V."/>
            <person name="Grimwood J."/>
            <person name="Kawashima T."/>
            <person name="Lindquist E."/>
            <person name="Lucas S.M."/>
            <person name="Mead P.E."/>
            <person name="Mitros T."/>
            <person name="Ogino H."/>
            <person name="Ohta Y."/>
            <person name="Poliakov A.V."/>
            <person name="Pollet N."/>
            <person name="Robert J."/>
            <person name="Salamov A."/>
            <person name="Sater A.K."/>
            <person name="Schmutz J."/>
            <person name="Terry A."/>
            <person name="Vize P.D."/>
            <person name="Warren W.C."/>
            <person name="Wells D."/>
            <person name="Wills A."/>
            <person name="Wilson R.K."/>
            <person name="Zimmerman L.B."/>
            <person name="Zorn A.M."/>
            <person name="Grainger R."/>
            <person name="Grammer T."/>
            <person name="Khokha M.K."/>
            <person name="Richardson P.M."/>
            <person name="Rokhsar D.S."/>
        </authorList>
    </citation>
    <scope>NUCLEOTIDE SEQUENCE [LARGE SCALE GENOMIC DNA]</scope>
    <source>
        <strain evidence="12">Nigerian</strain>
    </source>
</reference>
<evidence type="ECO:0000256" key="9">
    <source>
        <dbReference type="RuleBase" id="RU000688"/>
    </source>
</evidence>
<evidence type="ECO:0000256" key="1">
    <source>
        <dbReference type="ARBA" id="ARBA00004141"/>
    </source>
</evidence>
<feature type="transmembrane region" description="Helical" evidence="10">
    <location>
        <begin position="239"/>
        <end position="257"/>
    </location>
</feature>
<feature type="transmembrane region" description="Helical" evidence="10">
    <location>
        <begin position="196"/>
        <end position="219"/>
    </location>
</feature>
<organism evidence="12">
    <name type="scientific">Xenopus tropicalis</name>
    <name type="common">Western clawed frog</name>
    <name type="synonym">Silurana tropicalis</name>
    <dbReference type="NCBI Taxonomy" id="8364"/>
    <lineage>
        <taxon>Eukaryota</taxon>
        <taxon>Metazoa</taxon>
        <taxon>Chordata</taxon>
        <taxon>Craniata</taxon>
        <taxon>Vertebrata</taxon>
        <taxon>Euteleostomi</taxon>
        <taxon>Amphibia</taxon>
        <taxon>Batrachia</taxon>
        <taxon>Anura</taxon>
        <taxon>Pipoidea</taxon>
        <taxon>Pipidae</taxon>
        <taxon>Xenopodinae</taxon>
        <taxon>Xenopus</taxon>
        <taxon>Silurana</taxon>
    </lineage>
</organism>
<keyword evidence="2 9" id="KW-0812">Transmembrane</keyword>
<dbReference type="InParanoid" id="A0A6I8SVY2"/>
<dbReference type="InterPro" id="IPR000276">
    <property type="entry name" value="GPCR_Rhodpsn"/>
</dbReference>
<accession>A0A6I8SVY2</accession>
<dbReference type="PROSITE" id="PS50262">
    <property type="entry name" value="G_PROTEIN_RECEP_F1_2"/>
    <property type="match status" value="1"/>
</dbReference>
<evidence type="ECO:0000256" key="6">
    <source>
        <dbReference type="ARBA" id="ARBA00023170"/>
    </source>
</evidence>
<dbReference type="AlphaFoldDB" id="A0A6I8SVY2"/>
<name>A0A6I8SVY2_XENTR</name>
<dbReference type="Gene3D" id="1.20.1070.10">
    <property type="entry name" value="Rhodopsin 7-helix transmembrane proteins"/>
    <property type="match status" value="1"/>
</dbReference>
<keyword evidence="3 10" id="KW-1133">Transmembrane helix</keyword>
<feature type="domain" description="G-protein coupled receptors family 1 profile" evidence="11">
    <location>
        <begin position="42"/>
        <end position="294"/>
    </location>
</feature>
<evidence type="ECO:0000256" key="3">
    <source>
        <dbReference type="ARBA" id="ARBA00022989"/>
    </source>
</evidence>
<feature type="transmembrane region" description="Helical" evidence="10">
    <location>
        <begin position="140"/>
        <end position="160"/>
    </location>
</feature>
<keyword evidence="7 9" id="KW-0807">Transducer</keyword>
<dbReference type="PANTHER" id="PTHR24225:SF64">
    <property type="entry name" value="G-PROTEIN COUPLED RECEPTOR 33-RELATED"/>
    <property type="match status" value="1"/>
</dbReference>
<dbReference type="Pfam" id="PF00001">
    <property type="entry name" value="7tm_1"/>
    <property type="match status" value="1"/>
</dbReference>
<evidence type="ECO:0000313" key="12">
    <source>
        <dbReference type="Ensembl" id="ENSXETP00000097427"/>
    </source>
</evidence>
<protein>
    <recommendedName>
        <fullName evidence="11">G-protein coupled receptors family 1 profile domain-containing protein</fullName>
    </recommendedName>
</protein>
<comment type="subcellular location">
    <subcellularLocation>
        <location evidence="1">Membrane</location>
        <topology evidence="1">Multi-pass membrane protein</topology>
    </subcellularLocation>
</comment>
<proteinExistence type="inferred from homology"/>
<feature type="transmembrane region" description="Helical" evidence="10">
    <location>
        <begin position="277"/>
        <end position="297"/>
    </location>
</feature>
<evidence type="ECO:0000256" key="5">
    <source>
        <dbReference type="ARBA" id="ARBA00023136"/>
    </source>
</evidence>
<keyword evidence="5 10" id="KW-0472">Membrane</keyword>
<dbReference type="SUPFAM" id="SSF81321">
    <property type="entry name" value="Family A G protein-coupled receptor-like"/>
    <property type="match status" value="1"/>
</dbReference>
<feature type="transmembrane region" description="Helical" evidence="10">
    <location>
        <begin position="62"/>
        <end position="87"/>
    </location>
</feature>
<dbReference type="InterPro" id="IPR017452">
    <property type="entry name" value="GPCR_Rhodpsn_7TM"/>
</dbReference>